<dbReference type="SUPFAM" id="SSF101898">
    <property type="entry name" value="NHL repeat"/>
    <property type="match status" value="1"/>
</dbReference>
<dbReference type="InterPro" id="IPR013431">
    <property type="entry name" value="Delta_60_rpt"/>
</dbReference>
<proteinExistence type="predicted"/>
<dbReference type="PROSITE" id="PS51257">
    <property type="entry name" value="PROKAR_LIPOPROTEIN"/>
    <property type="match status" value="1"/>
</dbReference>
<dbReference type="RefSeq" id="WP_206643150.1">
    <property type="nucleotide sequence ID" value="NZ_CP071247.1"/>
</dbReference>
<dbReference type="EMBL" id="CP071247">
    <property type="protein sequence ID" value="QSP93928.1"/>
    <property type="molecule type" value="Genomic_DNA"/>
</dbReference>
<reference evidence="1 2" key="1">
    <citation type="submission" date="2021-03" db="EMBL/GenBank/DDBJ databases">
        <title>Genome sequencing of Marinobacter sp. LPB0319.</title>
        <authorList>
            <person name="Kim J."/>
        </authorList>
    </citation>
    <scope>NUCLEOTIDE SEQUENCE [LARGE SCALE GENOMIC DNA]</scope>
    <source>
        <strain evidence="1 2">LPB0319</strain>
    </source>
</reference>
<dbReference type="Gene3D" id="2.80.10.50">
    <property type="match status" value="4"/>
</dbReference>
<sequence>MYPLKQISNYFMLGCLALLLIGCGGGGGGGGGSQSSRFDPGTGFDGFVFSIAIATDGSGDIYVGGAFANFDGTEINRIARLNNDGTLDTGFDPGAGIMRYVSDVTPTTDGSGDIYIGGNFTDFIKRLNSDGSNDAGFITGTSANDEVLSIALATDGSGDIYVGGNFTLYRGNARDYITRINNDGSNDAGFVTGTGFNAVVTSVALANDGSGDIYAGGPFSLYRGNARDRIVRVNSSGSNDAGFDPGTGFNFAVFSIVPAADGSGDLYVGGRFTDYDGTTRNRIVRLNSDGSHDAGFDSGLGFNDVVLSIALATDGSGDIYVGGDFTDYHGTARRRIARLNSDGSLDAGFDPGTGFDQAVWSIAPVSGGSIYVGGGFASYRSASANGIIRLDSTGTPN</sequence>
<protein>
    <submittedName>
        <fullName evidence="1">Uncharacterized protein</fullName>
    </submittedName>
</protein>
<accession>A0ABX7MNV3</accession>
<organism evidence="1 2">
    <name type="scientific">Marinobacter salinisoli</name>
    <dbReference type="NCBI Taxonomy" id="2769486"/>
    <lineage>
        <taxon>Bacteria</taxon>
        <taxon>Pseudomonadati</taxon>
        <taxon>Pseudomonadota</taxon>
        <taxon>Gammaproteobacteria</taxon>
        <taxon>Pseudomonadales</taxon>
        <taxon>Marinobacteraceae</taxon>
        <taxon>Marinobacter</taxon>
    </lineage>
</organism>
<evidence type="ECO:0000313" key="1">
    <source>
        <dbReference type="EMBL" id="QSP93928.1"/>
    </source>
</evidence>
<dbReference type="Pfam" id="PF17164">
    <property type="entry name" value="DUF5122"/>
    <property type="match status" value="7"/>
</dbReference>
<evidence type="ECO:0000313" key="2">
    <source>
        <dbReference type="Proteomes" id="UP000663555"/>
    </source>
</evidence>
<keyword evidence="2" id="KW-1185">Reference proteome</keyword>
<dbReference type="Proteomes" id="UP000663555">
    <property type="component" value="Chromosome"/>
</dbReference>
<gene>
    <name evidence="1" type="ORF">LPB19_12070</name>
</gene>
<name>A0ABX7MNV3_9GAMM</name>